<name>A0A6J4LZG0_9CYAN</name>
<organism evidence="1">
    <name type="scientific">uncultured Leptolyngbya sp</name>
    <dbReference type="NCBI Taxonomy" id="332963"/>
    <lineage>
        <taxon>Bacteria</taxon>
        <taxon>Bacillati</taxon>
        <taxon>Cyanobacteriota</taxon>
        <taxon>Cyanophyceae</taxon>
        <taxon>Leptolyngbyales</taxon>
        <taxon>Leptolyngbyaceae</taxon>
        <taxon>Leptolyngbya group</taxon>
        <taxon>Leptolyngbya</taxon>
        <taxon>environmental samples</taxon>
    </lineage>
</organism>
<gene>
    <name evidence="1" type="ORF">AVDCRST_MAG94-2533</name>
</gene>
<accession>A0A6J4LZG0</accession>
<proteinExistence type="predicted"/>
<dbReference type="EMBL" id="CADCTY010000887">
    <property type="protein sequence ID" value="CAA9345968.1"/>
    <property type="molecule type" value="Genomic_DNA"/>
</dbReference>
<reference evidence="1" key="1">
    <citation type="submission" date="2020-02" db="EMBL/GenBank/DDBJ databases">
        <authorList>
            <person name="Meier V. D."/>
        </authorList>
    </citation>
    <scope>NUCLEOTIDE SEQUENCE</scope>
    <source>
        <strain evidence="1">AVDCRST_MAG94</strain>
    </source>
</reference>
<dbReference type="AlphaFoldDB" id="A0A6J4LZG0"/>
<protein>
    <submittedName>
        <fullName evidence="1">Uncharacterized protein</fullName>
    </submittedName>
</protein>
<evidence type="ECO:0000313" key="1">
    <source>
        <dbReference type="EMBL" id="CAA9345968.1"/>
    </source>
</evidence>
<sequence length="43" mass="5147">MSFRQTPRKRYGMQKEERLSRFISHSSIENSSDREFNLIAAIE</sequence>